<reference evidence="1" key="1">
    <citation type="submission" date="2023-04" db="EMBL/GenBank/DDBJ databases">
        <title>Draft Genome sequencing of Naganishia species isolated from polar environments using Oxford Nanopore Technology.</title>
        <authorList>
            <person name="Leo P."/>
            <person name="Venkateswaran K."/>
        </authorList>
    </citation>
    <scope>NUCLEOTIDE SEQUENCE</scope>
    <source>
        <strain evidence="1">DBVPG 5303</strain>
    </source>
</reference>
<comment type="caution">
    <text evidence="1">The sequence shown here is derived from an EMBL/GenBank/DDBJ whole genome shotgun (WGS) entry which is preliminary data.</text>
</comment>
<dbReference type="EMBL" id="JASBWV010000009">
    <property type="protein sequence ID" value="KAJ9124741.1"/>
    <property type="molecule type" value="Genomic_DNA"/>
</dbReference>
<organism evidence="1 2">
    <name type="scientific">Naganishia onofrii</name>
    <dbReference type="NCBI Taxonomy" id="1851511"/>
    <lineage>
        <taxon>Eukaryota</taxon>
        <taxon>Fungi</taxon>
        <taxon>Dikarya</taxon>
        <taxon>Basidiomycota</taxon>
        <taxon>Agaricomycotina</taxon>
        <taxon>Tremellomycetes</taxon>
        <taxon>Filobasidiales</taxon>
        <taxon>Filobasidiaceae</taxon>
        <taxon>Naganishia</taxon>
    </lineage>
</organism>
<evidence type="ECO:0000313" key="1">
    <source>
        <dbReference type="EMBL" id="KAJ9124741.1"/>
    </source>
</evidence>
<accession>A0ACC2XMZ4</accession>
<sequence>MFIALIGTPSAGKNTIAEYLISQHGFQRIRLAESIHQETNGRASDSTTSPPDLSALQLGNGSNPAQHLVFPDVDTLLTSVTKTWQVDYVTTDLQYAEQVERFVKRPFFLLVAVDGPLMTRFERERAKAERNGQTLDLQTFVSDHDALMAHLPVTQQSIKATSTVTGPTDIPPSISPNATGGVHLRKFGLKQALAYAQLSIMNNFQSVDELEKYLGEVDLVNAERLRPGWDTYFMTLASLASLRSNCMKRRVGALLVRSKRILSTGYNGTPRGLTNCNQGGCGRCNGSAKGGEALNECLCLHAEENALLEAGRERVGEDAILYCNTRGKLKSKIPSTRANSQLVLLVEPDTPGTRMETTGYALTDLSNEQVTNTPAAAGAEESGYRYADGEQILRSHQRDSEHVDRLRELLTDVARNIQGSRWVIARTNLLQVLSKLLYYGLTFGAASQTLGEEYVEILPYALKSHNFPSRRRRLLSILALSLIPSLWRSLITALQPAPITYRPGQARETRRAALHRLLTSEAIKRLPEAWFIYFLLRSRNADWSKSLFGMRYVRLSSSHVNNRKRWLTFVGKKITSVPEKQGGSPTYEAVGVLLALPMLHKLLSGWRGRQPAEAVDTEVGLHDKAKRDPNSGHTYTIDSQPALSLATTSTTGPQEHTVLPLAQLTNPTRPQCPLCLAPRGVAPESGGTCVTECGHVFCWGCIQEWGHEKVNADMQQGNPRTTGSTPTALRSRSGSNQPFQALKPLVSPLTNGNYSNGGIGLKGVLDGKANVSGGGINGGGGGGKPIMEWLSRKLGHGKRPATAEAKMTGQRPPVFAVTGTPAKTPSNAEAASTPQHPMKPKQKSPAASFVRQASSLGLASRKKQLVAGNNNMLEVPNRRRRSSHHTSSIKSASARSSRVPLFSPPRASIARYPRAATFMTRSSMSPASSFISSHRSRRSSSAETEHSLAGSYLDVNDPDARSFVPSADADEGASLRPFPPSLHFSSPHRGAGSLASIPSPNRRTSSIASVPYSQNSPPRDNRIFEHDTNIHNVPRDSEFSPSGYPLRRSSESTMATRSSIGAHSRTWTSDLSRGTRSVDTRPTTILSSLDLPRVAHIAQVPPPRVVPHHRDQNRPPFAMLGGGSSLAASPSIFDAPSMSSQRRAMSSSHPSLSQIHRTLTWDSGLSASPSVSSPLATAIFPFPSLTDLSNDSTPNDNDRQATQHLHSSMVNPAQTTSRAEDEDATSAYPCHVPHHSQPHPRDNPRPLSPPNENASVLTLASSTFTDAERGGDRYRSRFAIPTTMAPNYQTQARRRLSDHLAPPLVTMASRDSVLTPTDRVFPSLHRDPTETGNEDEPEAFDDHQTPVMLGSYNERDGSFRFEGHRPLSYFDRASSYYFNPGGGGAGSVRASLIGGAGTAGGGRRMSLRSTDDRAGWAVDDRASVTAMRRRGSWESGESSFSWAGAGGGNTPIPTFGVVSGAVVAGIPMSMTTPVPPTIDSFFSEHAQFLAGRHDVEEESPHSASDREDDHHIASATGLAQSLDELSVHEARADIVAPAVEQ</sequence>
<protein>
    <submittedName>
        <fullName evidence="1">Uncharacterized protein</fullName>
    </submittedName>
</protein>
<name>A0ACC2XMZ4_9TREE</name>
<dbReference type="Proteomes" id="UP001234202">
    <property type="component" value="Unassembled WGS sequence"/>
</dbReference>
<gene>
    <name evidence="1" type="ORF">QFC24_003109</name>
</gene>
<keyword evidence="2" id="KW-1185">Reference proteome</keyword>
<proteinExistence type="predicted"/>
<evidence type="ECO:0000313" key="2">
    <source>
        <dbReference type="Proteomes" id="UP001234202"/>
    </source>
</evidence>